<comment type="caution">
    <text evidence="4">The sequence shown here is derived from an EMBL/GenBank/DDBJ whole genome shotgun (WGS) entry which is preliminary data.</text>
</comment>
<dbReference type="InterPro" id="IPR007110">
    <property type="entry name" value="Ig-like_dom"/>
</dbReference>
<keyword evidence="1" id="KW-1133">Transmembrane helix</keyword>
<dbReference type="AlphaFoldDB" id="A0A9N7U313"/>
<proteinExistence type="predicted"/>
<dbReference type="PROSITE" id="PS50835">
    <property type="entry name" value="IG_LIKE"/>
    <property type="match status" value="1"/>
</dbReference>
<evidence type="ECO:0000313" key="5">
    <source>
        <dbReference type="Proteomes" id="UP001153269"/>
    </source>
</evidence>
<keyword evidence="1" id="KW-0812">Transmembrane</keyword>
<dbReference type="InterPro" id="IPR036179">
    <property type="entry name" value="Ig-like_dom_sf"/>
</dbReference>
<keyword evidence="1" id="KW-0472">Membrane</keyword>
<protein>
    <recommendedName>
        <fullName evidence="3">Ig-like domain-containing protein</fullName>
    </recommendedName>
</protein>
<gene>
    <name evidence="4" type="ORF">PLEPLA_LOCUS11647</name>
</gene>
<feature type="domain" description="Ig-like" evidence="3">
    <location>
        <begin position="8"/>
        <end position="134"/>
    </location>
</feature>
<organism evidence="4 5">
    <name type="scientific">Pleuronectes platessa</name>
    <name type="common">European plaice</name>
    <dbReference type="NCBI Taxonomy" id="8262"/>
    <lineage>
        <taxon>Eukaryota</taxon>
        <taxon>Metazoa</taxon>
        <taxon>Chordata</taxon>
        <taxon>Craniata</taxon>
        <taxon>Vertebrata</taxon>
        <taxon>Euteleostomi</taxon>
        <taxon>Actinopterygii</taxon>
        <taxon>Neopterygii</taxon>
        <taxon>Teleostei</taxon>
        <taxon>Neoteleostei</taxon>
        <taxon>Acanthomorphata</taxon>
        <taxon>Carangaria</taxon>
        <taxon>Pleuronectiformes</taxon>
        <taxon>Pleuronectoidei</taxon>
        <taxon>Pleuronectidae</taxon>
        <taxon>Pleuronectes</taxon>
    </lineage>
</organism>
<dbReference type="Gene3D" id="2.60.40.10">
    <property type="entry name" value="Immunoglobulins"/>
    <property type="match status" value="1"/>
</dbReference>
<reference evidence="4" key="1">
    <citation type="submission" date="2020-03" db="EMBL/GenBank/DDBJ databases">
        <authorList>
            <person name="Weist P."/>
        </authorList>
    </citation>
    <scope>NUCLEOTIDE SEQUENCE</scope>
</reference>
<feature type="chain" id="PRO_5040505008" description="Ig-like domain-containing protein" evidence="2">
    <location>
        <begin position="22"/>
        <end position="278"/>
    </location>
</feature>
<keyword evidence="5" id="KW-1185">Reference proteome</keyword>
<feature type="transmembrane region" description="Helical" evidence="1">
    <location>
        <begin position="148"/>
        <end position="168"/>
    </location>
</feature>
<feature type="signal peptide" evidence="2">
    <location>
        <begin position="1"/>
        <end position="21"/>
    </location>
</feature>
<evidence type="ECO:0000313" key="4">
    <source>
        <dbReference type="EMBL" id="CAB1423726.1"/>
    </source>
</evidence>
<name>A0A9N7U313_PLEPL</name>
<dbReference type="SUPFAM" id="SSF48726">
    <property type="entry name" value="Immunoglobulin"/>
    <property type="match status" value="1"/>
</dbReference>
<evidence type="ECO:0000256" key="1">
    <source>
        <dbReference type="SAM" id="Phobius"/>
    </source>
</evidence>
<dbReference type="EMBL" id="CADEAL010000676">
    <property type="protein sequence ID" value="CAB1423726.1"/>
    <property type="molecule type" value="Genomic_DNA"/>
</dbReference>
<evidence type="ECO:0000259" key="3">
    <source>
        <dbReference type="PROSITE" id="PS50835"/>
    </source>
</evidence>
<keyword evidence="2" id="KW-0732">Signal</keyword>
<dbReference type="Proteomes" id="UP001153269">
    <property type="component" value="Unassembled WGS sequence"/>
</dbReference>
<sequence>MWRKHLDPSATAALVLGLVLSHLVGEGSVVKVLCHPGERVTLPCAYHYEDEGDVPQLSVQWRSPLNQLLCHYIKHKAFRNCTPGYTIRYTPRAIALTVQHVSVDDFGLHVCSVGKPHEFRDSSIELLRSTGSVTSEPKNTGSHSGPRWTFLLLLTLSLFVFMFQRGAVHRLEMKKMMKMKRTSGLRGLEPVPLSSSANGLECPMSTRINFLFSTRVKQKVSDQWIKSQKRVEQHVRNVLTLFTHVCGGNTHSTYRNICSSCHNNIMNLPRVWFHDSIT</sequence>
<accession>A0A9N7U313</accession>
<evidence type="ECO:0000256" key="2">
    <source>
        <dbReference type="SAM" id="SignalP"/>
    </source>
</evidence>
<dbReference type="InterPro" id="IPR013783">
    <property type="entry name" value="Ig-like_fold"/>
</dbReference>